<sequence length="366" mass="40706">MKKIYILFAALTLLSCKSTEDILKNGKPYENFRGFEPVDPTEHEDEVDIVVEENGIKKIVPKYIKLLSREETLSFLNNETSIVSIGQIDIQGGITYLPINISAKHSSYKITMDYMKSTTIGQEDQNGPYGYKRVGVGLRLIAMITTSKANLNIGDISTIGAAVMSGEAHGTLMAECIGIKSKEVTALFPWPSEINQTTVQNAAMALATIKSKIYDSETELFPQVVAVKTLFDNCNCDKVKIEKLKDSILTTNTIAKSTQMADKIKLQFENNKINPKTSLATGYESDGFAMLLAKNIDESLIAFKNCYSIYPTFHNCDEIKQLLQANKNVLKDPTNSKWKDIYKDIITHFSSGLSPKLINQLRTASQ</sequence>
<dbReference type="Proteomes" id="UP000214684">
    <property type="component" value="Unassembled WGS sequence"/>
</dbReference>
<dbReference type="OrthoDB" id="7593748at2"/>
<evidence type="ECO:0008006" key="3">
    <source>
        <dbReference type="Google" id="ProtNLM"/>
    </source>
</evidence>
<dbReference type="EMBL" id="MUGS01000027">
    <property type="protein sequence ID" value="OXG05065.1"/>
    <property type="molecule type" value="Genomic_DNA"/>
</dbReference>
<name>A0A227P7Q9_9FLAO</name>
<protein>
    <recommendedName>
        <fullName evidence="3">Lipoprotein</fullName>
    </recommendedName>
</protein>
<organism evidence="1 2">
    <name type="scientific">Flavobacterium araucananum</name>
    <dbReference type="NCBI Taxonomy" id="946678"/>
    <lineage>
        <taxon>Bacteria</taxon>
        <taxon>Pseudomonadati</taxon>
        <taxon>Bacteroidota</taxon>
        <taxon>Flavobacteriia</taxon>
        <taxon>Flavobacteriales</taxon>
        <taxon>Flavobacteriaceae</taxon>
        <taxon>Flavobacterium</taxon>
    </lineage>
</organism>
<keyword evidence="2" id="KW-1185">Reference proteome</keyword>
<proteinExistence type="predicted"/>
<accession>A0A227P7Q9</accession>
<evidence type="ECO:0000313" key="1">
    <source>
        <dbReference type="EMBL" id="OXG05065.1"/>
    </source>
</evidence>
<gene>
    <name evidence="1" type="ORF">B0A64_13615</name>
</gene>
<dbReference type="PROSITE" id="PS51257">
    <property type="entry name" value="PROKAR_LIPOPROTEIN"/>
    <property type="match status" value="1"/>
</dbReference>
<dbReference type="RefSeq" id="WP_089480072.1">
    <property type="nucleotide sequence ID" value="NZ_MUGS01000027.1"/>
</dbReference>
<evidence type="ECO:0000313" key="2">
    <source>
        <dbReference type="Proteomes" id="UP000214684"/>
    </source>
</evidence>
<dbReference type="AlphaFoldDB" id="A0A227P7Q9"/>
<reference evidence="1 2" key="1">
    <citation type="submission" date="2016-11" db="EMBL/GenBank/DDBJ databases">
        <title>Whole genomes of Flavobacteriaceae.</title>
        <authorList>
            <person name="Stine C."/>
            <person name="Li C."/>
            <person name="Tadesse D."/>
        </authorList>
    </citation>
    <scope>NUCLEOTIDE SEQUENCE [LARGE SCALE GENOMIC DNA]</scope>
    <source>
        <strain evidence="1 2">DSM 24704</strain>
    </source>
</reference>
<comment type="caution">
    <text evidence="1">The sequence shown here is derived from an EMBL/GenBank/DDBJ whole genome shotgun (WGS) entry which is preliminary data.</text>
</comment>